<gene>
    <name evidence="4" type="ORF">ISS97_13135</name>
</gene>
<keyword evidence="2" id="KW-0802">TPR repeat</keyword>
<feature type="transmembrane region" description="Helical" evidence="3">
    <location>
        <begin position="12"/>
        <end position="30"/>
    </location>
</feature>
<evidence type="ECO:0008006" key="6">
    <source>
        <dbReference type="Google" id="ProtNLM"/>
    </source>
</evidence>
<keyword evidence="5" id="KW-1185">Reference proteome</keyword>
<feature type="transmembrane region" description="Helical" evidence="3">
    <location>
        <begin position="202"/>
        <end position="220"/>
    </location>
</feature>
<organism evidence="4 5">
    <name type="scientific">Dyella koreensis</name>
    <dbReference type="NCBI Taxonomy" id="311235"/>
    <lineage>
        <taxon>Bacteria</taxon>
        <taxon>Pseudomonadati</taxon>
        <taxon>Pseudomonadota</taxon>
        <taxon>Gammaproteobacteria</taxon>
        <taxon>Lysobacterales</taxon>
        <taxon>Rhodanobacteraceae</taxon>
        <taxon>Dyella</taxon>
    </lineage>
</organism>
<dbReference type="InterPro" id="IPR052346">
    <property type="entry name" value="O-mannosyl-transferase_TMTC"/>
</dbReference>
<dbReference type="SUPFAM" id="SSF48452">
    <property type="entry name" value="TPR-like"/>
    <property type="match status" value="1"/>
</dbReference>
<feature type="transmembrane region" description="Helical" evidence="3">
    <location>
        <begin position="441"/>
        <end position="460"/>
    </location>
</feature>
<evidence type="ECO:0000256" key="2">
    <source>
        <dbReference type="ARBA" id="ARBA00022803"/>
    </source>
</evidence>
<feature type="transmembrane region" description="Helical" evidence="3">
    <location>
        <begin position="146"/>
        <end position="168"/>
    </location>
</feature>
<feature type="transmembrane region" description="Helical" evidence="3">
    <location>
        <begin position="256"/>
        <end position="278"/>
    </location>
</feature>
<reference evidence="4 5" key="1">
    <citation type="submission" date="2020-10" db="EMBL/GenBank/DDBJ databases">
        <title>Phylogeny of dyella-like bacteria.</title>
        <authorList>
            <person name="Fu J."/>
        </authorList>
    </citation>
    <scope>NUCLEOTIDE SEQUENCE [LARGE SCALE GENOMIC DNA]</scope>
    <source>
        <strain evidence="4 5">BB4</strain>
    </source>
</reference>
<evidence type="ECO:0000313" key="4">
    <source>
        <dbReference type="EMBL" id="MFK2918209.1"/>
    </source>
</evidence>
<proteinExistence type="predicted"/>
<keyword evidence="3" id="KW-0472">Membrane</keyword>
<protein>
    <recommendedName>
        <fullName evidence="6">Tetratricopeptide repeat protein</fullName>
    </recommendedName>
</protein>
<feature type="transmembrane region" description="Helical" evidence="3">
    <location>
        <begin position="366"/>
        <end position="386"/>
    </location>
</feature>
<keyword evidence="3" id="KW-0812">Transmembrane</keyword>
<accession>A0ABW8K5M9</accession>
<feature type="transmembrane region" description="Helical" evidence="3">
    <location>
        <begin position="98"/>
        <end position="116"/>
    </location>
</feature>
<comment type="caution">
    <text evidence="4">The sequence shown here is derived from an EMBL/GenBank/DDBJ whole genome shotgun (WGS) entry which is preliminary data.</text>
</comment>
<dbReference type="Proteomes" id="UP001620408">
    <property type="component" value="Unassembled WGS sequence"/>
</dbReference>
<sequence length="679" mass="75226">MTLIGRLRISGWWLTFVAIAVTALIYWPGLSGTYLFDDFPNIVDNRGVHPTDASLPSLVRAALSSPASEFKRPLSSLSFAANYLITGLDPFWMKLTNLVIHLINGLLVFILVRRLLAIDPVSIRPGPSGITLEAAQQWTPSRQNSIVAALIATGWLLLPINLTSVLYVVQRMESLANLFVLLGLLGYVTGRQHMLAGTNRSGFWLCAASIAAPTAMGLLAKETAVMLPLYALLTEWLLFRFNLFHQDPANHRRKDLRIVTLFVITLILPLTIGLIWLLPGLLRPDAWAGRSFTLSTRLLSEARIVIDYIGWTLIPTPQALSFYHDDFRVSTGLLTPWTTLASIIALIGLAASVFRWRTRRPVEALGIAFFLGGQLLTATILPLELIYEHRNYFASLGLLLTLVPLLAAAPPETMTLSAAGAGDAFTSNKTAPVLALPRRTLLACLTLFWIAMTTMTAQSWSNPLALAQELAARAPHSPRAQYELGRTYIIYSHYDPASPFTQLAYEPLERAIALPGSSILPQQALIFMNSHMHLPVKDSWWNSMIDQLKNLRPGVQDESSLAALVQCVREHRCDLPKERMLEALTAAVSHPNPSARLLSTYADYAWNVLNDYPFGLSLTQQAIASNPSEPAYRITEIRMLIATGRNDQANRAMEQLAHLNIGGRLNNTLQELHAQLDRR</sequence>
<feature type="transmembrane region" description="Helical" evidence="3">
    <location>
        <begin position="226"/>
        <end position="244"/>
    </location>
</feature>
<keyword evidence="3" id="KW-1133">Transmembrane helix</keyword>
<feature type="transmembrane region" description="Helical" evidence="3">
    <location>
        <begin position="392"/>
        <end position="409"/>
    </location>
</feature>
<keyword evidence="1" id="KW-0677">Repeat</keyword>
<feature type="transmembrane region" description="Helical" evidence="3">
    <location>
        <begin position="174"/>
        <end position="190"/>
    </location>
</feature>
<name>A0ABW8K5M9_9GAMM</name>
<dbReference type="EMBL" id="JADIKD010000011">
    <property type="protein sequence ID" value="MFK2918209.1"/>
    <property type="molecule type" value="Genomic_DNA"/>
</dbReference>
<evidence type="ECO:0000313" key="5">
    <source>
        <dbReference type="Proteomes" id="UP001620408"/>
    </source>
</evidence>
<dbReference type="PANTHER" id="PTHR44227:SF3">
    <property type="entry name" value="PROTEIN O-MANNOSYL-TRANSFERASE TMTC4"/>
    <property type="match status" value="1"/>
</dbReference>
<dbReference type="PANTHER" id="PTHR44227">
    <property type="match status" value="1"/>
</dbReference>
<dbReference type="RefSeq" id="WP_379983960.1">
    <property type="nucleotide sequence ID" value="NZ_JADIKD010000011.1"/>
</dbReference>
<dbReference type="InterPro" id="IPR011990">
    <property type="entry name" value="TPR-like_helical_dom_sf"/>
</dbReference>
<feature type="transmembrane region" description="Helical" evidence="3">
    <location>
        <begin position="334"/>
        <end position="354"/>
    </location>
</feature>
<evidence type="ECO:0000256" key="3">
    <source>
        <dbReference type="SAM" id="Phobius"/>
    </source>
</evidence>
<evidence type="ECO:0000256" key="1">
    <source>
        <dbReference type="ARBA" id="ARBA00022737"/>
    </source>
</evidence>